<feature type="transmembrane region" description="Helical" evidence="1">
    <location>
        <begin position="29"/>
        <end position="52"/>
    </location>
</feature>
<accession>A0A940SJI8</accession>
<keyword evidence="1" id="KW-0812">Transmembrane</keyword>
<comment type="caution">
    <text evidence="2">The sequence shown here is derived from an EMBL/GenBank/DDBJ whole genome shotgun (WGS) entry which is preliminary data.</text>
</comment>
<evidence type="ECO:0000313" key="2">
    <source>
        <dbReference type="EMBL" id="MBP0726080.1"/>
    </source>
</evidence>
<dbReference type="RefSeq" id="WP_209406321.1">
    <property type="nucleotide sequence ID" value="NZ_JAGIYQ010000008.1"/>
</dbReference>
<feature type="transmembrane region" description="Helical" evidence="1">
    <location>
        <begin position="6"/>
        <end position="22"/>
    </location>
</feature>
<reference evidence="2" key="1">
    <citation type="submission" date="2021-04" db="EMBL/GenBank/DDBJ databases">
        <title>Genome seq and assembly of Bacillus sp.</title>
        <authorList>
            <person name="Chhetri G."/>
        </authorList>
    </citation>
    <scope>NUCLEOTIDE SEQUENCE</scope>
    <source>
        <strain evidence="2">RG28</strain>
    </source>
</reference>
<gene>
    <name evidence="2" type="ORF">J5Y03_12935</name>
</gene>
<keyword evidence="1" id="KW-1133">Transmembrane helix</keyword>
<dbReference type="EMBL" id="JAGIYQ010000008">
    <property type="protein sequence ID" value="MBP0726080.1"/>
    <property type="molecule type" value="Genomic_DNA"/>
</dbReference>
<dbReference type="AlphaFoldDB" id="A0A940SJI8"/>
<keyword evidence="3" id="KW-1185">Reference proteome</keyword>
<dbReference type="Proteomes" id="UP000682134">
    <property type="component" value="Unassembled WGS sequence"/>
</dbReference>
<evidence type="ECO:0000256" key="1">
    <source>
        <dbReference type="SAM" id="Phobius"/>
    </source>
</evidence>
<feature type="transmembrane region" description="Helical" evidence="1">
    <location>
        <begin position="58"/>
        <end position="81"/>
    </location>
</feature>
<keyword evidence="1" id="KW-0472">Membrane</keyword>
<name>A0A940SJI8_9BACI</name>
<protein>
    <submittedName>
        <fullName evidence="2">Uncharacterized protein</fullName>
    </submittedName>
</protein>
<proteinExistence type="predicted"/>
<organism evidence="2 3">
    <name type="scientific">Gottfriedia endophytica</name>
    <dbReference type="NCBI Taxonomy" id="2820819"/>
    <lineage>
        <taxon>Bacteria</taxon>
        <taxon>Bacillati</taxon>
        <taxon>Bacillota</taxon>
        <taxon>Bacilli</taxon>
        <taxon>Bacillales</taxon>
        <taxon>Bacillaceae</taxon>
        <taxon>Gottfriedia</taxon>
    </lineage>
</organism>
<sequence>MSFYIIFIVICIINIIVSLISQKEPKKMLIISGNTVMFLCAPIVLFTTLFIYGGIGGGAAGVLFGLVTFINGLIILLIGLFKKDYVH</sequence>
<evidence type="ECO:0000313" key="3">
    <source>
        <dbReference type="Proteomes" id="UP000682134"/>
    </source>
</evidence>